<keyword evidence="5" id="KW-0804">Transcription</keyword>
<dbReference type="InterPro" id="IPR036388">
    <property type="entry name" value="WH-like_DNA-bd_sf"/>
</dbReference>
<dbReference type="GO" id="GO:0008483">
    <property type="term" value="F:transaminase activity"/>
    <property type="evidence" value="ECO:0007669"/>
    <property type="project" value="UniProtKB-KW"/>
</dbReference>
<keyword evidence="7" id="KW-0808">Transferase</keyword>
<dbReference type="GO" id="GO:0030170">
    <property type="term" value="F:pyridoxal phosphate binding"/>
    <property type="evidence" value="ECO:0007669"/>
    <property type="project" value="InterPro"/>
</dbReference>
<dbReference type="SMART" id="SM00345">
    <property type="entry name" value="HTH_GNTR"/>
    <property type="match status" value="1"/>
</dbReference>
<accession>A0A3B0YTH4</accession>
<dbReference type="Gene3D" id="3.40.640.10">
    <property type="entry name" value="Type I PLP-dependent aspartate aminotransferase-like (Major domain)"/>
    <property type="match status" value="1"/>
</dbReference>
<protein>
    <submittedName>
        <fullName evidence="7">DNA-binding transcriptional regulator, MocR family / aminotransferase domain</fullName>
    </submittedName>
</protein>
<keyword evidence="4 7" id="KW-0238">DNA-binding</keyword>
<dbReference type="InterPro" id="IPR051446">
    <property type="entry name" value="HTH_trans_reg/aminotransferase"/>
</dbReference>
<dbReference type="InterPro" id="IPR004839">
    <property type="entry name" value="Aminotransferase_I/II_large"/>
</dbReference>
<keyword evidence="7" id="KW-0032">Aminotransferase</keyword>
<dbReference type="Pfam" id="PF00155">
    <property type="entry name" value="Aminotran_1_2"/>
    <property type="match status" value="1"/>
</dbReference>
<gene>
    <name evidence="7" type="ORF">MNBD_GAMMA18-2223</name>
</gene>
<dbReference type="AlphaFoldDB" id="A0A3B0YTH4"/>
<dbReference type="SUPFAM" id="SSF46785">
    <property type="entry name" value="Winged helix' DNA-binding domain"/>
    <property type="match status" value="1"/>
</dbReference>
<dbReference type="InterPro" id="IPR015422">
    <property type="entry name" value="PyrdxlP-dep_Trfase_small"/>
</dbReference>
<evidence type="ECO:0000256" key="3">
    <source>
        <dbReference type="ARBA" id="ARBA00023015"/>
    </source>
</evidence>
<comment type="similarity">
    <text evidence="1">In the C-terminal section; belongs to the class-I pyridoxal-phosphate-dependent aminotransferase family.</text>
</comment>
<dbReference type="PANTHER" id="PTHR46577:SF2">
    <property type="entry name" value="TRANSCRIPTIONAL REGULATORY PROTEIN"/>
    <property type="match status" value="1"/>
</dbReference>
<reference evidence="7" key="1">
    <citation type="submission" date="2018-06" db="EMBL/GenBank/DDBJ databases">
        <authorList>
            <person name="Zhirakovskaya E."/>
        </authorList>
    </citation>
    <scope>NUCLEOTIDE SEQUENCE</scope>
</reference>
<dbReference type="EMBL" id="UOFP01000034">
    <property type="protein sequence ID" value="VAW84198.1"/>
    <property type="molecule type" value="Genomic_DNA"/>
</dbReference>
<proteinExistence type="inferred from homology"/>
<dbReference type="PANTHER" id="PTHR46577">
    <property type="entry name" value="HTH-TYPE TRANSCRIPTIONAL REGULATORY PROTEIN GABR"/>
    <property type="match status" value="1"/>
</dbReference>
<evidence type="ECO:0000256" key="4">
    <source>
        <dbReference type="ARBA" id="ARBA00023125"/>
    </source>
</evidence>
<evidence type="ECO:0000259" key="6">
    <source>
        <dbReference type="PROSITE" id="PS50949"/>
    </source>
</evidence>
<dbReference type="PROSITE" id="PS50949">
    <property type="entry name" value="HTH_GNTR"/>
    <property type="match status" value="1"/>
</dbReference>
<dbReference type="CDD" id="cd00609">
    <property type="entry name" value="AAT_like"/>
    <property type="match status" value="1"/>
</dbReference>
<dbReference type="InterPro" id="IPR015421">
    <property type="entry name" value="PyrdxlP-dep_Trfase_major"/>
</dbReference>
<feature type="domain" description="HTH gntR-type" evidence="6">
    <location>
        <begin position="13"/>
        <end position="81"/>
    </location>
</feature>
<keyword evidence="3" id="KW-0805">Transcription regulation</keyword>
<dbReference type="GO" id="GO:0003700">
    <property type="term" value="F:DNA-binding transcription factor activity"/>
    <property type="evidence" value="ECO:0007669"/>
    <property type="project" value="InterPro"/>
</dbReference>
<name>A0A3B0YTH4_9ZZZZ</name>
<organism evidence="7">
    <name type="scientific">hydrothermal vent metagenome</name>
    <dbReference type="NCBI Taxonomy" id="652676"/>
    <lineage>
        <taxon>unclassified sequences</taxon>
        <taxon>metagenomes</taxon>
        <taxon>ecological metagenomes</taxon>
    </lineage>
</organism>
<dbReference type="Pfam" id="PF00392">
    <property type="entry name" value="GntR"/>
    <property type="match status" value="1"/>
</dbReference>
<dbReference type="InterPro" id="IPR000524">
    <property type="entry name" value="Tscrpt_reg_HTH_GntR"/>
</dbReference>
<evidence type="ECO:0000256" key="2">
    <source>
        <dbReference type="ARBA" id="ARBA00022898"/>
    </source>
</evidence>
<evidence type="ECO:0000256" key="5">
    <source>
        <dbReference type="ARBA" id="ARBA00023163"/>
    </source>
</evidence>
<sequence>MAVQFRDKNSQRVTLVTQVMQEVHQRIANRRLVPGAKLPSIRKFAQIMQVSKSTVVDAYDRLAAQGVIQARRGSGFYVAGHLPPLKLADVGPQVDRTIDPLWVSRQSLEAGKATLKPGCGWLPASWMPEQGIRRALRSLSRSELATLTEYGTPHGFVPLREHLLWRMAGHQIAAGLDQVMLTTSGTQTIDLLCRFFLEPGNTVLVDDPCYFNFHALLKAHRVKVVSVPYTPTGPDLELFEQALRDHQPRLYITNSAIHNPTGAVLSPVVAHQLLKLAEQSDVIIIEDDIFADLETTPAPRLAALDGLNRVVHIGSFSKTLSAAARCGFIAARQDWIEGLIDLKIATSFGGEPFSAELTWRVLTDGSYRKHLDGLHERLSHAMGKTCARLSDIGIEPWLRPQAGMYVWCTLPENLSASDVAGKALAKGLILAPGNVFSLTDTASRFLRFNVAQSASPKIFDILKSLILDE</sequence>
<dbReference type="InterPro" id="IPR015424">
    <property type="entry name" value="PyrdxlP-dep_Trfase"/>
</dbReference>
<dbReference type="InterPro" id="IPR036390">
    <property type="entry name" value="WH_DNA-bd_sf"/>
</dbReference>
<dbReference type="Gene3D" id="1.10.10.10">
    <property type="entry name" value="Winged helix-like DNA-binding domain superfamily/Winged helix DNA-binding domain"/>
    <property type="match status" value="1"/>
</dbReference>
<keyword evidence="2" id="KW-0663">Pyridoxal phosphate</keyword>
<dbReference type="CDD" id="cd07377">
    <property type="entry name" value="WHTH_GntR"/>
    <property type="match status" value="1"/>
</dbReference>
<evidence type="ECO:0000313" key="7">
    <source>
        <dbReference type="EMBL" id="VAW84198.1"/>
    </source>
</evidence>
<dbReference type="SUPFAM" id="SSF53383">
    <property type="entry name" value="PLP-dependent transferases"/>
    <property type="match status" value="1"/>
</dbReference>
<dbReference type="Gene3D" id="3.90.1150.10">
    <property type="entry name" value="Aspartate Aminotransferase, domain 1"/>
    <property type="match status" value="1"/>
</dbReference>
<evidence type="ECO:0000256" key="1">
    <source>
        <dbReference type="ARBA" id="ARBA00005384"/>
    </source>
</evidence>
<dbReference type="GO" id="GO:0003677">
    <property type="term" value="F:DNA binding"/>
    <property type="evidence" value="ECO:0007669"/>
    <property type="project" value="UniProtKB-KW"/>
</dbReference>